<proteinExistence type="predicted"/>
<accession>A0AAE0YSR0</accession>
<evidence type="ECO:0000313" key="1">
    <source>
        <dbReference type="EMBL" id="KAK3756337.1"/>
    </source>
</evidence>
<dbReference type="AlphaFoldDB" id="A0AAE0YSR0"/>
<gene>
    <name evidence="1" type="ORF">RRG08_038829</name>
</gene>
<keyword evidence="2" id="KW-1185">Reference proteome</keyword>
<dbReference type="Proteomes" id="UP001283361">
    <property type="component" value="Unassembled WGS sequence"/>
</dbReference>
<comment type="caution">
    <text evidence="1">The sequence shown here is derived from an EMBL/GenBank/DDBJ whole genome shotgun (WGS) entry which is preliminary data.</text>
</comment>
<dbReference type="EMBL" id="JAWDGP010005524">
    <property type="protein sequence ID" value="KAK3756337.1"/>
    <property type="molecule type" value="Genomic_DNA"/>
</dbReference>
<protein>
    <submittedName>
        <fullName evidence="1">Uncharacterized protein</fullName>
    </submittedName>
</protein>
<name>A0AAE0YSR0_9GAST</name>
<sequence>MHIDLHPFIVCKAQGRQDVELRDSRCELLFLRQQLVRSNTSAQRLLDVCLARHMWNISDLLLAGPLCLLLLESIILHRYLHRLQTLIIITFSFDFFFASDRL</sequence>
<reference evidence="1" key="1">
    <citation type="journal article" date="2023" name="G3 (Bethesda)">
        <title>A reference genome for the long-term kleptoplast-retaining sea slug Elysia crispata morphotype clarki.</title>
        <authorList>
            <person name="Eastman K.E."/>
            <person name="Pendleton A.L."/>
            <person name="Shaikh M.A."/>
            <person name="Suttiyut T."/>
            <person name="Ogas R."/>
            <person name="Tomko P."/>
            <person name="Gavelis G."/>
            <person name="Widhalm J.R."/>
            <person name="Wisecaver J.H."/>
        </authorList>
    </citation>
    <scope>NUCLEOTIDE SEQUENCE</scope>
    <source>
        <strain evidence="1">ECLA1</strain>
    </source>
</reference>
<organism evidence="1 2">
    <name type="scientific">Elysia crispata</name>
    <name type="common">lettuce slug</name>
    <dbReference type="NCBI Taxonomy" id="231223"/>
    <lineage>
        <taxon>Eukaryota</taxon>
        <taxon>Metazoa</taxon>
        <taxon>Spiralia</taxon>
        <taxon>Lophotrochozoa</taxon>
        <taxon>Mollusca</taxon>
        <taxon>Gastropoda</taxon>
        <taxon>Heterobranchia</taxon>
        <taxon>Euthyneura</taxon>
        <taxon>Panpulmonata</taxon>
        <taxon>Sacoglossa</taxon>
        <taxon>Placobranchoidea</taxon>
        <taxon>Plakobranchidae</taxon>
        <taxon>Elysia</taxon>
    </lineage>
</organism>
<evidence type="ECO:0000313" key="2">
    <source>
        <dbReference type="Proteomes" id="UP001283361"/>
    </source>
</evidence>